<accession>A0A421AWE2</accession>
<name>A0A421AWE2_9PSEU</name>
<evidence type="ECO:0000313" key="2">
    <source>
        <dbReference type="Proteomes" id="UP000282454"/>
    </source>
</evidence>
<keyword evidence="2" id="KW-1185">Reference proteome</keyword>
<dbReference type="Proteomes" id="UP000282454">
    <property type="component" value="Unassembled WGS sequence"/>
</dbReference>
<sequence>MTVPACSLAGVLREPDVRSMALEAIDSVFRRRRASAIAIATPGTTTPTTAVPTGVATGVEEPVRSSRWGSSR</sequence>
<protein>
    <submittedName>
        <fullName evidence="1">Uncharacterized protein</fullName>
    </submittedName>
</protein>
<organism evidence="1 2">
    <name type="scientific">Actinokineospora cianjurensis</name>
    <dbReference type="NCBI Taxonomy" id="585224"/>
    <lineage>
        <taxon>Bacteria</taxon>
        <taxon>Bacillati</taxon>
        <taxon>Actinomycetota</taxon>
        <taxon>Actinomycetes</taxon>
        <taxon>Pseudonocardiales</taxon>
        <taxon>Pseudonocardiaceae</taxon>
        <taxon>Actinokineospora</taxon>
    </lineage>
</organism>
<gene>
    <name evidence="1" type="ORF">CLV68_6501</name>
</gene>
<reference evidence="1 2" key="1">
    <citation type="submission" date="2018-10" db="EMBL/GenBank/DDBJ databases">
        <title>Genomic Encyclopedia of Archaeal and Bacterial Type Strains, Phase II (KMG-II): from individual species to whole genera.</title>
        <authorList>
            <person name="Goeker M."/>
        </authorList>
    </citation>
    <scope>NUCLEOTIDE SEQUENCE [LARGE SCALE GENOMIC DNA]</scope>
    <source>
        <strain evidence="1 2">DSM 45657</strain>
    </source>
</reference>
<dbReference type="AlphaFoldDB" id="A0A421AWE2"/>
<comment type="caution">
    <text evidence="1">The sequence shown here is derived from an EMBL/GenBank/DDBJ whole genome shotgun (WGS) entry which is preliminary data.</text>
</comment>
<proteinExistence type="predicted"/>
<evidence type="ECO:0000313" key="1">
    <source>
        <dbReference type="EMBL" id="RLK53837.1"/>
    </source>
</evidence>
<dbReference type="RefSeq" id="WP_147460250.1">
    <property type="nucleotide sequence ID" value="NZ_RCDD01000010.1"/>
</dbReference>
<dbReference type="EMBL" id="RCDD01000010">
    <property type="protein sequence ID" value="RLK53837.1"/>
    <property type="molecule type" value="Genomic_DNA"/>
</dbReference>